<feature type="non-terminal residue" evidence="2">
    <location>
        <position position="1"/>
    </location>
</feature>
<feature type="region of interest" description="Disordered" evidence="1">
    <location>
        <begin position="1"/>
        <end position="80"/>
    </location>
</feature>
<gene>
    <name evidence="2" type="ORF">AVDCRST_MAG59-1449</name>
</gene>
<evidence type="ECO:0000256" key="1">
    <source>
        <dbReference type="SAM" id="MobiDB-lite"/>
    </source>
</evidence>
<name>A0A6J4UFW5_9BACT</name>
<protein>
    <submittedName>
        <fullName evidence="2">Uncharacterized protein</fullName>
    </submittedName>
</protein>
<dbReference type="AlphaFoldDB" id="A0A6J4UFW5"/>
<organism evidence="2">
    <name type="scientific">uncultured Thermomicrobiales bacterium</name>
    <dbReference type="NCBI Taxonomy" id="1645740"/>
    <lineage>
        <taxon>Bacteria</taxon>
        <taxon>Pseudomonadati</taxon>
        <taxon>Thermomicrobiota</taxon>
        <taxon>Thermomicrobia</taxon>
        <taxon>Thermomicrobiales</taxon>
        <taxon>environmental samples</taxon>
    </lineage>
</organism>
<feature type="non-terminal residue" evidence="2">
    <location>
        <position position="80"/>
    </location>
</feature>
<accession>A0A6J4UFW5</accession>
<proteinExistence type="predicted"/>
<dbReference type="EMBL" id="CADCWF010000089">
    <property type="protein sequence ID" value="CAA9547437.1"/>
    <property type="molecule type" value="Genomic_DNA"/>
</dbReference>
<sequence>VAALPPRSCPFPAGPGRATLQGCAGSDGREGRLAARRGRGVRCRQPPGDRRRAAGTDGGGSRSPVAGGRHRRGADRPGTV</sequence>
<evidence type="ECO:0000313" key="2">
    <source>
        <dbReference type="EMBL" id="CAA9547437.1"/>
    </source>
</evidence>
<reference evidence="2" key="1">
    <citation type="submission" date="2020-02" db="EMBL/GenBank/DDBJ databases">
        <authorList>
            <person name="Meier V. D."/>
        </authorList>
    </citation>
    <scope>NUCLEOTIDE SEQUENCE</scope>
    <source>
        <strain evidence="2">AVDCRST_MAG59</strain>
    </source>
</reference>